<proteinExistence type="predicted"/>
<evidence type="ECO:0000313" key="3">
    <source>
        <dbReference type="Proteomes" id="UP000054845"/>
    </source>
</evidence>
<dbReference type="OrthoDB" id="3356175at2759"/>
<dbReference type="AlphaFoldDB" id="A0A0P1BLH4"/>
<feature type="compositionally biased region" description="Basic and acidic residues" evidence="1">
    <location>
        <begin position="1"/>
        <end position="14"/>
    </location>
</feature>
<dbReference type="Proteomes" id="UP000054845">
    <property type="component" value="Unassembled WGS sequence"/>
</dbReference>
<keyword evidence="3" id="KW-1185">Reference proteome</keyword>
<evidence type="ECO:0000256" key="1">
    <source>
        <dbReference type="SAM" id="MobiDB-lite"/>
    </source>
</evidence>
<dbReference type="EMBL" id="CCYA01000318">
    <property type="protein sequence ID" value="CEH16550.1"/>
    <property type="molecule type" value="Genomic_DNA"/>
</dbReference>
<sequence>MSTEKGDKSSEPRSRLRARSPPGQANARKGSGVDAALGAGNGTVANDEDAEDIEAPAHFADSDAAATHLGAVAGRHFHSLPAPKEGEVVVNFLYRCRVGDKTLRVAAT</sequence>
<accession>A0A0P1BLH4</accession>
<evidence type="ECO:0000313" key="2">
    <source>
        <dbReference type="EMBL" id="CEH16550.1"/>
    </source>
</evidence>
<reference evidence="2 3" key="1">
    <citation type="submission" date="2014-09" db="EMBL/GenBank/DDBJ databases">
        <authorList>
            <person name="Magalhaes I.L.F."/>
            <person name="Oliveira U."/>
            <person name="Santos F.R."/>
            <person name="Vidigal T.H.D.A."/>
            <person name="Brescovit A.D."/>
            <person name="Santos A.J."/>
        </authorList>
    </citation>
    <scope>NUCLEOTIDE SEQUENCE [LARGE SCALE GENOMIC DNA]</scope>
</reference>
<protein>
    <submittedName>
        <fullName evidence="2">Uncharacterized protein</fullName>
    </submittedName>
</protein>
<name>A0A0P1BLH4_9BASI</name>
<feature type="region of interest" description="Disordered" evidence="1">
    <location>
        <begin position="1"/>
        <end position="52"/>
    </location>
</feature>
<organism evidence="2 3">
    <name type="scientific">Ceraceosorus bombacis</name>
    <dbReference type="NCBI Taxonomy" id="401625"/>
    <lineage>
        <taxon>Eukaryota</taxon>
        <taxon>Fungi</taxon>
        <taxon>Dikarya</taxon>
        <taxon>Basidiomycota</taxon>
        <taxon>Ustilaginomycotina</taxon>
        <taxon>Exobasidiomycetes</taxon>
        <taxon>Ceraceosorales</taxon>
        <taxon>Ceraceosoraceae</taxon>
        <taxon>Ceraceosorus</taxon>
    </lineage>
</organism>